<name>A0A1C0Z4W6_9BACL</name>
<gene>
    <name evidence="2" type="ORF">A6K76_03665</name>
</gene>
<evidence type="ECO:0000313" key="3">
    <source>
        <dbReference type="Proteomes" id="UP000093482"/>
    </source>
</evidence>
<reference evidence="2 3" key="1">
    <citation type="submission" date="2016-07" db="EMBL/GenBank/DDBJ databases">
        <title>Caryophanon latum genome sequencing.</title>
        <authorList>
            <person name="Verma A."/>
            <person name="Pal Y."/>
            <person name="Krishnamurthi S."/>
        </authorList>
    </citation>
    <scope>NUCLEOTIDE SEQUENCE [LARGE SCALE GENOMIC DNA]</scope>
    <source>
        <strain evidence="2 3">DSM 14151</strain>
    </source>
</reference>
<evidence type="ECO:0000256" key="1">
    <source>
        <dbReference type="SAM" id="MobiDB-lite"/>
    </source>
</evidence>
<accession>A0A1C0Z4W6</accession>
<feature type="compositionally biased region" description="Polar residues" evidence="1">
    <location>
        <begin position="78"/>
        <end position="88"/>
    </location>
</feature>
<proteinExistence type="predicted"/>
<sequence length="137" mass="14822">MAIDKKGLGVVLAGLAVGAAQYLKKPENRDKAMDMLNQSKTKLNGLMEQGKGAAQQFNSSEGTTLKEKVQDVAAQFKSTTPAADTTVTDLPIEDSDTGNASKFSEARMNNEGPQNPSQYFNEPTNTDETNHTRHTDM</sequence>
<keyword evidence="3" id="KW-1185">Reference proteome</keyword>
<dbReference type="AlphaFoldDB" id="A0A1C0Z4W6"/>
<dbReference type="RefSeq" id="WP_066461134.1">
    <property type="nucleotide sequence ID" value="NZ_MATO01000002.1"/>
</dbReference>
<dbReference type="Proteomes" id="UP000093482">
    <property type="component" value="Unassembled WGS sequence"/>
</dbReference>
<protein>
    <recommendedName>
        <fullName evidence="4">YtxH domain-containing protein</fullName>
    </recommendedName>
</protein>
<feature type="compositionally biased region" description="Polar residues" evidence="1">
    <location>
        <begin position="111"/>
        <end position="127"/>
    </location>
</feature>
<feature type="region of interest" description="Disordered" evidence="1">
    <location>
        <begin position="78"/>
        <end position="137"/>
    </location>
</feature>
<dbReference type="EMBL" id="MATO01000002">
    <property type="protein sequence ID" value="OCS94421.1"/>
    <property type="molecule type" value="Genomic_DNA"/>
</dbReference>
<organism evidence="2 3">
    <name type="scientific">Caryophanon latum</name>
    <dbReference type="NCBI Taxonomy" id="33977"/>
    <lineage>
        <taxon>Bacteria</taxon>
        <taxon>Bacillati</taxon>
        <taxon>Bacillota</taxon>
        <taxon>Bacilli</taxon>
        <taxon>Bacillales</taxon>
        <taxon>Caryophanaceae</taxon>
        <taxon>Caryophanon</taxon>
    </lineage>
</organism>
<evidence type="ECO:0008006" key="4">
    <source>
        <dbReference type="Google" id="ProtNLM"/>
    </source>
</evidence>
<evidence type="ECO:0000313" key="2">
    <source>
        <dbReference type="EMBL" id="OCS94421.1"/>
    </source>
</evidence>
<feature type="compositionally biased region" description="Basic and acidic residues" evidence="1">
    <location>
        <begin position="128"/>
        <end position="137"/>
    </location>
</feature>
<comment type="caution">
    <text evidence="2">The sequence shown here is derived from an EMBL/GenBank/DDBJ whole genome shotgun (WGS) entry which is preliminary data.</text>
</comment>
<dbReference type="OrthoDB" id="2390014at2"/>